<feature type="domain" description="Trichome birefringence-like N-terminal" evidence="9">
    <location>
        <begin position="373"/>
        <end position="426"/>
    </location>
</feature>
<feature type="compositionally biased region" description="Polar residues" evidence="7">
    <location>
        <begin position="358"/>
        <end position="372"/>
    </location>
</feature>
<dbReference type="EMBL" id="JBJQOH010000008">
    <property type="protein sequence ID" value="KAL3676011.1"/>
    <property type="molecule type" value="Genomic_DNA"/>
</dbReference>
<comment type="subcellular location">
    <subcellularLocation>
        <location evidence="1">Membrane</location>
        <topology evidence="1">Single-pass membrane protein</topology>
    </subcellularLocation>
</comment>
<dbReference type="Pfam" id="PF14416">
    <property type="entry name" value="PMR5N"/>
    <property type="match status" value="2"/>
</dbReference>
<feature type="domain" description="Trichome birefringence-like N-terminal" evidence="9">
    <location>
        <begin position="801"/>
        <end position="854"/>
    </location>
</feature>
<evidence type="ECO:0000256" key="3">
    <source>
        <dbReference type="ARBA" id="ARBA00022692"/>
    </source>
</evidence>
<comment type="similarity">
    <text evidence="2">Belongs to the PC-esterase family. TBL subfamily.</text>
</comment>
<feature type="compositionally biased region" description="Polar residues" evidence="7">
    <location>
        <begin position="302"/>
        <end position="316"/>
    </location>
</feature>
<keyword evidence="6" id="KW-0472">Membrane</keyword>
<feature type="compositionally biased region" description="Low complexity" evidence="7">
    <location>
        <begin position="783"/>
        <end position="795"/>
    </location>
</feature>
<feature type="compositionally biased region" description="Basic and acidic residues" evidence="7">
    <location>
        <begin position="750"/>
        <end position="779"/>
    </location>
</feature>
<evidence type="ECO:0000256" key="1">
    <source>
        <dbReference type="ARBA" id="ARBA00004167"/>
    </source>
</evidence>
<feature type="region of interest" description="Disordered" evidence="7">
    <location>
        <begin position="85"/>
        <end position="118"/>
    </location>
</feature>
<evidence type="ECO:0000313" key="11">
    <source>
        <dbReference type="Proteomes" id="UP001633002"/>
    </source>
</evidence>
<keyword evidence="4" id="KW-0735">Signal-anchor</keyword>
<keyword evidence="3" id="KW-0812">Transmembrane</keyword>
<accession>A0ABD3GBG9</accession>
<reference evidence="10 11" key="1">
    <citation type="submission" date="2024-09" db="EMBL/GenBank/DDBJ databases">
        <title>Chromosome-scale assembly of Riccia sorocarpa.</title>
        <authorList>
            <person name="Paukszto L."/>
        </authorList>
    </citation>
    <scope>NUCLEOTIDE SEQUENCE [LARGE SCALE GENOMIC DNA]</scope>
    <source>
        <strain evidence="10">LP-2024</strain>
        <tissue evidence="10">Aerial parts of the thallus</tissue>
    </source>
</reference>
<gene>
    <name evidence="10" type="ORF">R1sor_025959</name>
</gene>
<evidence type="ECO:0000259" key="8">
    <source>
        <dbReference type="Pfam" id="PF13839"/>
    </source>
</evidence>
<feature type="compositionally biased region" description="Polar residues" evidence="7">
    <location>
        <begin position="206"/>
        <end position="217"/>
    </location>
</feature>
<dbReference type="InterPro" id="IPR025846">
    <property type="entry name" value="TBL_N"/>
</dbReference>
<evidence type="ECO:0000313" key="10">
    <source>
        <dbReference type="EMBL" id="KAL3676011.1"/>
    </source>
</evidence>
<dbReference type="PANTHER" id="PTHR32285:SF48">
    <property type="entry name" value="PROTEIN TRICHOME BIREFRINGENCE-LIKE 19"/>
    <property type="match status" value="1"/>
</dbReference>
<dbReference type="InterPro" id="IPR026057">
    <property type="entry name" value="TBL_C"/>
</dbReference>
<comment type="caution">
    <text evidence="10">The sequence shown here is derived from an EMBL/GenBank/DDBJ whole genome shotgun (WGS) entry which is preliminary data.</text>
</comment>
<feature type="region of interest" description="Disordered" evidence="7">
    <location>
        <begin position="724"/>
        <end position="802"/>
    </location>
</feature>
<evidence type="ECO:0000259" key="9">
    <source>
        <dbReference type="Pfam" id="PF14416"/>
    </source>
</evidence>
<evidence type="ECO:0000256" key="6">
    <source>
        <dbReference type="ARBA" id="ARBA00023136"/>
    </source>
</evidence>
<feature type="region of interest" description="Disordered" evidence="7">
    <location>
        <begin position="139"/>
        <end position="372"/>
    </location>
</feature>
<evidence type="ECO:0008006" key="12">
    <source>
        <dbReference type="Google" id="ProtNLM"/>
    </source>
</evidence>
<dbReference type="InterPro" id="IPR029962">
    <property type="entry name" value="TBL"/>
</dbReference>
<proteinExistence type="inferred from homology"/>
<keyword evidence="11" id="KW-1185">Reference proteome</keyword>
<keyword evidence="5" id="KW-1133">Transmembrane helix</keyword>
<feature type="compositionally biased region" description="Polar residues" evidence="7">
    <location>
        <begin position="93"/>
        <end position="108"/>
    </location>
</feature>
<evidence type="ECO:0000256" key="2">
    <source>
        <dbReference type="ARBA" id="ARBA00007727"/>
    </source>
</evidence>
<feature type="domain" description="Trichome birefringence-like C-terminal" evidence="8">
    <location>
        <begin position="427"/>
        <end position="711"/>
    </location>
</feature>
<evidence type="ECO:0000256" key="5">
    <source>
        <dbReference type="ARBA" id="ARBA00022989"/>
    </source>
</evidence>
<dbReference type="AlphaFoldDB" id="A0ABD3GBG9"/>
<dbReference type="GO" id="GO:0016020">
    <property type="term" value="C:membrane"/>
    <property type="evidence" value="ECO:0007669"/>
    <property type="project" value="UniProtKB-SubCell"/>
</dbReference>
<name>A0ABD3GBG9_9MARC</name>
<evidence type="ECO:0000256" key="7">
    <source>
        <dbReference type="SAM" id="MobiDB-lite"/>
    </source>
</evidence>
<feature type="domain" description="Trichome birefringence-like C-terminal" evidence="8">
    <location>
        <begin position="855"/>
        <end position="1142"/>
    </location>
</feature>
<dbReference type="Proteomes" id="UP001633002">
    <property type="component" value="Unassembled WGS sequence"/>
</dbReference>
<feature type="compositionally biased region" description="Basic and acidic residues" evidence="7">
    <location>
        <begin position="317"/>
        <end position="355"/>
    </location>
</feature>
<dbReference type="Pfam" id="PF13839">
    <property type="entry name" value="PC-Esterase"/>
    <property type="match status" value="2"/>
</dbReference>
<evidence type="ECO:0000256" key="4">
    <source>
        <dbReference type="ARBA" id="ARBA00022968"/>
    </source>
</evidence>
<feature type="compositionally biased region" description="Basic and acidic residues" evidence="7">
    <location>
        <begin position="257"/>
        <end position="266"/>
    </location>
</feature>
<sequence>MGDARLGFCNMKTACVLFLIALLPLLLLRLLFFYTNPLCVSFLPGTEKSAADLTVELEFSAPYEMGPISPTVSVPNPSPFSVPANPTTAVKVDTSSNVSLTDRSSGSPSDPLAASPPNLEDAIAPVASFSFDVPLPVASPSPAPELSPAPSEALTPDLEVDDSSRSFTFSEGNYTDKDLSSATPVLSPAPSPSVNSGSHVVASPSPDASLSGKQETASPVAVDLRASSPEVVKRVVKRVHISPAPPPETASPVAVDSRAKSPEVVKRVYISPATPPEKGSPVAVDSRARNPELVTPVRISPAPSTLVSRNESTSSDDSNREEDKRFGSSTEKLKRDAEEREASPAEKAPDEKQAVEEVTSSSNEWTSTPTASQECDLYDGDWVYDPEGPLYTNATCSFMDERQNCMGNGRPDTGYLYWKWKPRQCDLPRFDAKGFLEKLRGKSVGFVGDSLARNQMQSLLCMLSQVETPENVYRDDSLNGGMSWLFRSYRMTVSNIWSPYFIKETSEEVKGIEQGKSKLFTDVLDETWTSIMNDYDVLIFSGGHWFLHPVVYIENDEVIGCHYCPERNLTEIGFYQAYRKAYRGVLDKVTKDFKGLAIVGTFTAEHFENGSWSDGGHCKRQQPMKKEEKKLEGMFLDLHNIVAEEFESTLNKGEHVELLDLSILGLLRADGHPGPYRQYHPFDGKPPGAHVQNDCLHLCLPGPVDTWNQFLEKLVLSRLPSLVTSPEPVNISPAPSALVTRDGSLSSKESNQEEDKNFDLPRENDRGASKGPADEKEILQEVTTTSTTSSSESTSAPTGSQECDLYDGDWVYDPEGPLYTNATCSYMDERQNCMRNGRPDSGYLYWKWKPRECDLPRFDSKAFLEKLRGKSVGFVGDSLARNQMESLLCMLSQVETPENVYQDDSLNGGMSWLFRSYQMTVSNIWSPYFIKETSEEVKGIEKGKSKLFTDVLDETWTSIMNDYDVLIFSGGHWFLHPVVYIENDEVIGCHYCPERNLTEIGFYQAYRKAYRGVLDRVTKDFKGLAIVGTFTAGHFENGSWSDGGHCKRQEPMKKEEKKLEGMNLDLHDIVVEEFESTVRRVNKGDHVELLDLSILSLLRADGHPGPYREYHPFEGKPPGTHVQNDCLHLCLPGPVDTWNQFLEKLVLSRL</sequence>
<dbReference type="PANTHER" id="PTHR32285">
    <property type="entry name" value="PROTEIN TRICHOME BIREFRINGENCE-LIKE 9-RELATED"/>
    <property type="match status" value="1"/>
</dbReference>
<organism evidence="10 11">
    <name type="scientific">Riccia sorocarpa</name>
    <dbReference type="NCBI Taxonomy" id="122646"/>
    <lineage>
        <taxon>Eukaryota</taxon>
        <taxon>Viridiplantae</taxon>
        <taxon>Streptophyta</taxon>
        <taxon>Embryophyta</taxon>
        <taxon>Marchantiophyta</taxon>
        <taxon>Marchantiopsida</taxon>
        <taxon>Marchantiidae</taxon>
        <taxon>Marchantiales</taxon>
        <taxon>Ricciaceae</taxon>
        <taxon>Riccia</taxon>
    </lineage>
</organism>
<protein>
    <recommendedName>
        <fullName evidence="12">Trichome birefringence-like N-terminal domain-containing protein</fullName>
    </recommendedName>
</protein>